<feature type="compositionally biased region" description="Basic and acidic residues" evidence="1">
    <location>
        <begin position="365"/>
        <end position="375"/>
    </location>
</feature>
<protein>
    <submittedName>
        <fullName evidence="2">SETMR methyltransferase</fullName>
    </submittedName>
</protein>
<dbReference type="GO" id="GO:0006303">
    <property type="term" value="P:double-strand break repair via nonhomologous end joining"/>
    <property type="evidence" value="ECO:0007669"/>
    <property type="project" value="TreeGrafter"/>
</dbReference>
<name>A0A836K204_9HYME</name>
<keyword evidence="3" id="KW-1185">Reference proteome</keyword>
<gene>
    <name evidence="2" type="primary">Setmar_55</name>
    <name evidence="2" type="ORF">G6Z77_0012701</name>
</gene>
<evidence type="ECO:0000313" key="2">
    <source>
        <dbReference type="EMBL" id="KAG5335729.1"/>
    </source>
</evidence>
<feature type="compositionally biased region" description="Pro residues" evidence="1">
    <location>
        <begin position="382"/>
        <end position="400"/>
    </location>
</feature>
<feature type="compositionally biased region" description="Low complexity" evidence="1">
    <location>
        <begin position="258"/>
        <end position="272"/>
    </location>
</feature>
<feature type="non-terminal residue" evidence="2">
    <location>
        <position position="449"/>
    </location>
</feature>
<keyword evidence="2" id="KW-0808">Transferase</keyword>
<dbReference type="GO" id="GO:0000793">
    <property type="term" value="C:condensed chromosome"/>
    <property type="evidence" value="ECO:0007669"/>
    <property type="project" value="TreeGrafter"/>
</dbReference>
<dbReference type="GO" id="GO:0042800">
    <property type="term" value="F:histone H3K4 methyltransferase activity"/>
    <property type="evidence" value="ECO:0007669"/>
    <property type="project" value="TreeGrafter"/>
</dbReference>
<feature type="compositionally biased region" description="Basic residues" evidence="1">
    <location>
        <begin position="351"/>
        <end position="364"/>
    </location>
</feature>
<dbReference type="InterPro" id="IPR036397">
    <property type="entry name" value="RNaseH_sf"/>
</dbReference>
<dbReference type="GO" id="GO:0015074">
    <property type="term" value="P:DNA integration"/>
    <property type="evidence" value="ECO:0007669"/>
    <property type="project" value="TreeGrafter"/>
</dbReference>
<dbReference type="Proteomes" id="UP000670152">
    <property type="component" value="Unassembled WGS sequence"/>
</dbReference>
<dbReference type="GO" id="GO:0035861">
    <property type="term" value="C:site of double-strand break"/>
    <property type="evidence" value="ECO:0007669"/>
    <property type="project" value="TreeGrafter"/>
</dbReference>
<dbReference type="GO" id="GO:0003697">
    <property type="term" value="F:single-stranded DNA binding"/>
    <property type="evidence" value="ECO:0007669"/>
    <property type="project" value="TreeGrafter"/>
</dbReference>
<accession>A0A836K204</accession>
<dbReference type="InterPro" id="IPR052709">
    <property type="entry name" value="Transposase-MT_Hybrid"/>
</dbReference>
<dbReference type="GO" id="GO:0003690">
    <property type="term" value="F:double-stranded DNA binding"/>
    <property type="evidence" value="ECO:0007669"/>
    <property type="project" value="TreeGrafter"/>
</dbReference>
<evidence type="ECO:0000313" key="3">
    <source>
        <dbReference type="Proteomes" id="UP000670152"/>
    </source>
</evidence>
<dbReference type="GO" id="GO:0044547">
    <property type="term" value="F:DNA topoisomerase binding"/>
    <property type="evidence" value="ECO:0007669"/>
    <property type="project" value="TreeGrafter"/>
</dbReference>
<evidence type="ECO:0000256" key="1">
    <source>
        <dbReference type="SAM" id="MobiDB-lite"/>
    </source>
</evidence>
<keyword evidence="2" id="KW-0489">Methyltransferase</keyword>
<dbReference type="GO" id="GO:0005634">
    <property type="term" value="C:nucleus"/>
    <property type="evidence" value="ECO:0007669"/>
    <property type="project" value="TreeGrafter"/>
</dbReference>
<dbReference type="PANTHER" id="PTHR46060">
    <property type="entry name" value="MARINER MOS1 TRANSPOSASE-LIKE PROTEIN"/>
    <property type="match status" value="1"/>
</dbReference>
<comment type="caution">
    <text evidence="2">The sequence shown here is derived from an EMBL/GenBank/DDBJ whole genome shotgun (WGS) entry which is preliminary data.</text>
</comment>
<organism evidence="2 3">
    <name type="scientific">Acromyrmex heyeri</name>
    <dbReference type="NCBI Taxonomy" id="230685"/>
    <lineage>
        <taxon>Eukaryota</taxon>
        <taxon>Metazoa</taxon>
        <taxon>Ecdysozoa</taxon>
        <taxon>Arthropoda</taxon>
        <taxon>Hexapoda</taxon>
        <taxon>Insecta</taxon>
        <taxon>Pterygota</taxon>
        <taxon>Neoptera</taxon>
        <taxon>Endopterygota</taxon>
        <taxon>Hymenoptera</taxon>
        <taxon>Apocrita</taxon>
        <taxon>Aculeata</taxon>
        <taxon>Formicoidea</taxon>
        <taxon>Formicidae</taxon>
        <taxon>Myrmicinae</taxon>
        <taxon>Acromyrmex</taxon>
    </lineage>
</organism>
<dbReference type="GO" id="GO:0000014">
    <property type="term" value="F:single-stranded DNA endodeoxyribonuclease activity"/>
    <property type="evidence" value="ECO:0007669"/>
    <property type="project" value="TreeGrafter"/>
</dbReference>
<dbReference type="GO" id="GO:0044774">
    <property type="term" value="P:mitotic DNA integrity checkpoint signaling"/>
    <property type="evidence" value="ECO:0007669"/>
    <property type="project" value="TreeGrafter"/>
</dbReference>
<dbReference type="EMBL" id="JAANIB010003872">
    <property type="protein sequence ID" value="KAG5335729.1"/>
    <property type="molecule type" value="Genomic_DNA"/>
</dbReference>
<dbReference type="PANTHER" id="PTHR46060:SF2">
    <property type="entry name" value="HISTONE-LYSINE N-METHYLTRANSFERASE SETMAR"/>
    <property type="match status" value="1"/>
</dbReference>
<dbReference type="AlphaFoldDB" id="A0A836K204"/>
<dbReference type="GO" id="GO:0031297">
    <property type="term" value="P:replication fork processing"/>
    <property type="evidence" value="ECO:0007669"/>
    <property type="project" value="TreeGrafter"/>
</dbReference>
<dbReference type="GO" id="GO:0000729">
    <property type="term" value="P:DNA double-strand break processing"/>
    <property type="evidence" value="ECO:0007669"/>
    <property type="project" value="TreeGrafter"/>
</dbReference>
<feature type="region of interest" description="Disordered" evidence="1">
    <location>
        <begin position="258"/>
        <end position="290"/>
    </location>
</feature>
<reference evidence="2 3" key="1">
    <citation type="submission" date="2020-02" db="EMBL/GenBank/DDBJ databases">
        <title>Relaxed selection underlies rapid genomic changes in the transitions from sociality to social parasitism in ants.</title>
        <authorList>
            <person name="Bi X."/>
        </authorList>
    </citation>
    <scope>NUCLEOTIDE SEQUENCE [LARGE SCALE GENOMIC DNA]</scope>
    <source>
        <strain evidence="2">BGI-DK2014b</strain>
        <tissue evidence="2">Whole body</tissue>
    </source>
</reference>
<dbReference type="OrthoDB" id="616263at2759"/>
<sequence length="449" mass="48320">MEIARELGIDHKTVLNHLHKAGSKKEARLGSSRIKNMMDRINICHTLLKRNEIESFLKRMITGDEKWITYDNRIRKRSWIKKGEKKAQAIAKPGLTTKKLCVVGLYNFDIVPSDYHLFRFFDRKPQKFYRDGIMALPPKAIAEGLPGTRTAYFWEPLWPVGCGRQSFPPGVVGETAPGDARALTARFGLWGGDTTPASATPVVVGGRELRIPAPVEIPSLPRGANLESLAPLIPWRRETSSPPRVAMQKPRPRHAVVATRGAAAQQPRAQGGSSVVRRRCDPGVGSSPPHHCVCDAGPSVMAGMEGPLTPSPPCSPSVMAGMEGPLTPSTPCSSSSSSSSVASNIGEGGRRRSRPVGRSLRRVRASSDPERERSGCSRRPRYPPTPSRASPPPSSPPPPGGGGGGPRPPGARSLRLSASSFCDITRSQKEENAFQALSPPTIALTTAGI</sequence>
<feature type="region of interest" description="Disordered" evidence="1">
    <location>
        <begin position="314"/>
        <end position="419"/>
    </location>
</feature>
<dbReference type="GO" id="GO:0032259">
    <property type="term" value="P:methylation"/>
    <property type="evidence" value="ECO:0007669"/>
    <property type="project" value="UniProtKB-KW"/>
</dbReference>
<dbReference type="GO" id="GO:0046975">
    <property type="term" value="F:histone H3K36 methyltransferase activity"/>
    <property type="evidence" value="ECO:0007669"/>
    <property type="project" value="TreeGrafter"/>
</dbReference>
<dbReference type="Gene3D" id="3.30.420.10">
    <property type="entry name" value="Ribonuclease H-like superfamily/Ribonuclease H"/>
    <property type="match status" value="1"/>
</dbReference>
<proteinExistence type="predicted"/>
<feature type="non-terminal residue" evidence="2">
    <location>
        <position position="1"/>
    </location>
</feature>